<dbReference type="InterPro" id="IPR057366">
    <property type="entry name" value="TRPM-like"/>
</dbReference>
<dbReference type="GO" id="GO:0005886">
    <property type="term" value="C:plasma membrane"/>
    <property type="evidence" value="ECO:0007669"/>
    <property type="project" value="TreeGrafter"/>
</dbReference>
<evidence type="ECO:0000256" key="2">
    <source>
        <dbReference type="ARBA" id="ARBA00022692"/>
    </source>
</evidence>
<dbReference type="Proteomes" id="UP000499080">
    <property type="component" value="Unassembled WGS sequence"/>
</dbReference>
<evidence type="ECO:0000256" key="3">
    <source>
        <dbReference type="ARBA" id="ARBA00022989"/>
    </source>
</evidence>
<evidence type="ECO:0000256" key="1">
    <source>
        <dbReference type="ARBA" id="ARBA00004141"/>
    </source>
</evidence>
<dbReference type="EMBL" id="BGPR01000079">
    <property type="protein sequence ID" value="GBL91519.1"/>
    <property type="molecule type" value="Genomic_DNA"/>
</dbReference>
<organism evidence="6 7">
    <name type="scientific">Araneus ventricosus</name>
    <name type="common">Orbweaver spider</name>
    <name type="synonym">Epeira ventricosa</name>
    <dbReference type="NCBI Taxonomy" id="182803"/>
    <lineage>
        <taxon>Eukaryota</taxon>
        <taxon>Metazoa</taxon>
        <taxon>Ecdysozoa</taxon>
        <taxon>Arthropoda</taxon>
        <taxon>Chelicerata</taxon>
        <taxon>Arachnida</taxon>
        <taxon>Araneae</taxon>
        <taxon>Araneomorphae</taxon>
        <taxon>Entelegynae</taxon>
        <taxon>Araneoidea</taxon>
        <taxon>Araneidae</taxon>
        <taxon>Araneus</taxon>
    </lineage>
</organism>
<dbReference type="GO" id="GO:0030001">
    <property type="term" value="P:metal ion transport"/>
    <property type="evidence" value="ECO:0007669"/>
    <property type="project" value="TreeGrafter"/>
</dbReference>
<comment type="caution">
    <text evidence="6">The sequence shown here is derived from an EMBL/GenBank/DDBJ whole genome shotgun (WGS) entry which is preliminary data.</text>
</comment>
<proteinExistence type="predicted"/>
<feature type="domain" description="TRPM-like" evidence="5">
    <location>
        <begin position="3"/>
        <end position="75"/>
    </location>
</feature>
<dbReference type="GO" id="GO:0003676">
    <property type="term" value="F:nucleic acid binding"/>
    <property type="evidence" value="ECO:0007669"/>
    <property type="project" value="InterPro"/>
</dbReference>
<keyword evidence="4" id="KW-0472">Membrane</keyword>
<evidence type="ECO:0000313" key="6">
    <source>
        <dbReference type="EMBL" id="GBL91519.1"/>
    </source>
</evidence>
<comment type="subcellular location">
    <subcellularLocation>
        <location evidence="1">Membrane</location>
        <topology evidence="1">Multi-pass membrane protein</topology>
    </subcellularLocation>
</comment>
<dbReference type="OrthoDB" id="6434373at2759"/>
<name>A0A4Y2BIV9_ARAVE</name>
<dbReference type="PANTHER" id="PTHR13800">
    <property type="entry name" value="TRANSIENT RECEPTOR POTENTIAL CATION CHANNEL, SUBFAMILY M, MEMBER 6"/>
    <property type="match status" value="1"/>
</dbReference>
<evidence type="ECO:0000256" key="4">
    <source>
        <dbReference type="ARBA" id="ARBA00023136"/>
    </source>
</evidence>
<dbReference type="InterPro" id="IPR036397">
    <property type="entry name" value="RNaseH_sf"/>
</dbReference>
<evidence type="ECO:0000313" key="7">
    <source>
        <dbReference type="Proteomes" id="UP000499080"/>
    </source>
</evidence>
<dbReference type="Gene3D" id="3.30.420.10">
    <property type="entry name" value="Ribonuclease H-like superfamily/Ribonuclease H"/>
    <property type="match status" value="1"/>
</dbReference>
<reference evidence="6 7" key="1">
    <citation type="journal article" date="2019" name="Sci. Rep.">
        <title>Orb-weaving spider Araneus ventricosus genome elucidates the spidroin gene catalogue.</title>
        <authorList>
            <person name="Kono N."/>
            <person name="Nakamura H."/>
            <person name="Ohtoshi R."/>
            <person name="Moran D.A.P."/>
            <person name="Shinohara A."/>
            <person name="Yoshida Y."/>
            <person name="Fujiwara M."/>
            <person name="Mori M."/>
            <person name="Tomita M."/>
            <person name="Arakawa K."/>
        </authorList>
    </citation>
    <scope>NUCLEOTIDE SEQUENCE [LARGE SCALE GENOMIC DNA]</scope>
</reference>
<sequence>MAQEAAQDDMEADVCEEMRNNAREFENLALDLLDYCYRSDVHITLQLLTYELQNWSKHTCLGIAVAAKHSAFLAHTASQMLVADLWMGGLRTRKHTNLKTLRRLRTVILTSGAVLIHENARPHNAVVTQKLLEQFKWDVSYHPAYSPDLATSDFHLLPELKNCQGSQTFQKNEEIQSKVKDNLTSLVGTFFEQGIRNLVHRYDKCLNLHGDYVEK</sequence>
<gene>
    <name evidence="6" type="primary">TRPM1</name>
    <name evidence="6" type="ORF">AVEN_136981_1</name>
</gene>
<dbReference type="AlphaFoldDB" id="A0A4Y2BIV9"/>
<keyword evidence="3" id="KW-1133">Transmembrane helix</keyword>
<dbReference type="GO" id="GO:0005261">
    <property type="term" value="F:monoatomic cation channel activity"/>
    <property type="evidence" value="ECO:0007669"/>
    <property type="project" value="TreeGrafter"/>
</dbReference>
<accession>A0A4Y2BIV9</accession>
<dbReference type="PANTHER" id="PTHR13800:SF1">
    <property type="entry name" value="TRANSIENT RECEPTOR POTENTIAL CATION CHANNEL TRPM"/>
    <property type="match status" value="1"/>
</dbReference>
<protein>
    <submittedName>
        <fullName evidence="6">Transient receptor potential cation channel subfamily M member 1</fullName>
    </submittedName>
</protein>
<keyword evidence="2" id="KW-0812">Transmembrane</keyword>
<evidence type="ECO:0000259" key="5">
    <source>
        <dbReference type="Pfam" id="PF25508"/>
    </source>
</evidence>
<keyword evidence="6" id="KW-0675">Receptor</keyword>
<dbReference type="Pfam" id="PF25508">
    <property type="entry name" value="TRPM2"/>
    <property type="match status" value="1"/>
</dbReference>
<dbReference type="InterPro" id="IPR050927">
    <property type="entry name" value="TRPM"/>
</dbReference>
<keyword evidence="7" id="KW-1185">Reference proteome</keyword>